<dbReference type="Pfam" id="PF06439">
    <property type="entry name" value="3keto-disac_hyd"/>
    <property type="match status" value="1"/>
</dbReference>
<dbReference type="EMBL" id="FOLQ01000021">
    <property type="protein sequence ID" value="SFE88630.1"/>
    <property type="molecule type" value="Genomic_DNA"/>
</dbReference>
<evidence type="ECO:0000313" key="2">
    <source>
        <dbReference type="EMBL" id="SFE88630.1"/>
    </source>
</evidence>
<accession>A0A1I2E8N7</accession>
<sequence>MKQLPFGLLLLFSLLTTGLFAQQKNNWIYLFDGKSTQALRGYQMSSFPTQAWKIEEGALVAQTGVPNIDLVTKENYKNFELMLDWKMSVAGNSGVFYYIDEIANKAVDNGNSPNWLDNFEMQLLDDINFNDKAPIRSAGSLYDLITPSHKVLKPVGEYNQSRLLVQANHVEHWLNGAKVVEYEIGSSALNQLISQSKYKDNPRFAKSTNGLLMFQHHGQKVWLKNIKVRRLD</sequence>
<dbReference type="OrthoDB" id="9806233at2"/>
<dbReference type="AlphaFoldDB" id="A0A1I2E8N7"/>
<dbReference type="GO" id="GO:0016787">
    <property type="term" value="F:hydrolase activity"/>
    <property type="evidence" value="ECO:0007669"/>
    <property type="project" value="InterPro"/>
</dbReference>
<gene>
    <name evidence="2" type="ORF">SAMN05216167_12146</name>
</gene>
<keyword evidence="3" id="KW-1185">Reference proteome</keyword>
<dbReference type="Proteomes" id="UP000198598">
    <property type="component" value="Unassembled WGS sequence"/>
</dbReference>
<dbReference type="STRING" id="662367.SAMN05216167_12146"/>
<organism evidence="2 3">
    <name type="scientific">Spirosoma endophyticum</name>
    <dbReference type="NCBI Taxonomy" id="662367"/>
    <lineage>
        <taxon>Bacteria</taxon>
        <taxon>Pseudomonadati</taxon>
        <taxon>Bacteroidota</taxon>
        <taxon>Cytophagia</taxon>
        <taxon>Cytophagales</taxon>
        <taxon>Cytophagaceae</taxon>
        <taxon>Spirosoma</taxon>
    </lineage>
</organism>
<name>A0A1I2E8N7_9BACT</name>
<dbReference type="Gene3D" id="2.60.120.560">
    <property type="entry name" value="Exo-inulinase, domain 1"/>
    <property type="match status" value="1"/>
</dbReference>
<feature type="domain" description="3-keto-alpha-glucoside-1,2-lyase/3-keto-2-hydroxy-glucal hydratase" evidence="1">
    <location>
        <begin position="27"/>
        <end position="229"/>
    </location>
</feature>
<reference evidence="2 3" key="1">
    <citation type="submission" date="2016-10" db="EMBL/GenBank/DDBJ databases">
        <authorList>
            <person name="de Groot N.N."/>
        </authorList>
    </citation>
    <scope>NUCLEOTIDE SEQUENCE [LARGE SCALE GENOMIC DNA]</scope>
    <source>
        <strain evidence="2 3">DSM 26130</strain>
    </source>
</reference>
<dbReference type="InterPro" id="IPR010496">
    <property type="entry name" value="AL/BT2_dom"/>
</dbReference>
<evidence type="ECO:0000259" key="1">
    <source>
        <dbReference type="Pfam" id="PF06439"/>
    </source>
</evidence>
<evidence type="ECO:0000313" key="3">
    <source>
        <dbReference type="Proteomes" id="UP000198598"/>
    </source>
</evidence>
<proteinExistence type="predicted"/>
<protein>
    <recommendedName>
        <fullName evidence="1">3-keto-alpha-glucoside-1,2-lyase/3-keto-2-hydroxy-glucal hydratase domain-containing protein</fullName>
    </recommendedName>
</protein>
<dbReference type="RefSeq" id="WP_093833131.1">
    <property type="nucleotide sequence ID" value="NZ_FOLQ01000021.1"/>
</dbReference>